<gene>
    <name evidence="1" type="ORF">SKAU_G00332800</name>
</gene>
<keyword evidence="2" id="KW-1185">Reference proteome</keyword>
<accession>A0A9Q1ELJ1</accession>
<dbReference type="EMBL" id="JAINUF010000015">
    <property type="protein sequence ID" value="KAJ8340989.1"/>
    <property type="molecule type" value="Genomic_DNA"/>
</dbReference>
<sequence>MSQESTAICSSVRFSASLSGREKRDRSFVLGIRDSTAPELVTLESSQALGKQRSLTRESLRGSGAGIGIVEMPERSRVAFITFLIADTLCASFWASVQIDAGPDPFYSGGSFIRPDPAQCRFVMRGSWV</sequence>
<protein>
    <submittedName>
        <fullName evidence="1">Uncharacterized protein</fullName>
    </submittedName>
</protein>
<dbReference type="AlphaFoldDB" id="A0A9Q1ELJ1"/>
<dbReference type="Proteomes" id="UP001152622">
    <property type="component" value="Chromosome 15"/>
</dbReference>
<evidence type="ECO:0000313" key="1">
    <source>
        <dbReference type="EMBL" id="KAJ8340989.1"/>
    </source>
</evidence>
<name>A0A9Q1ELJ1_SYNKA</name>
<proteinExistence type="predicted"/>
<reference evidence="1" key="1">
    <citation type="journal article" date="2023" name="Science">
        <title>Genome structures resolve the early diversification of teleost fishes.</title>
        <authorList>
            <person name="Parey E."/>
            <person name="Louis A."/>
            <person name="Montfort J."/>
            <person name="Bouchez O."/>
            <person name="Roques C."/>
            <person name="Iampietro C."/>
            <person name="Lluch J."/>
            <person name="Castinel A."/>
            <person name="Donnadieu C."/>
            <person name="Desvignes T."/>
            <person name="Floi Bucao C."/>
            <person name="Jouanno E."/>
            <person name="Wen M."/>
            <person name="Mejri S."/>
            <person name="Dirks R."/>
            <person name="Jansen H."/>
            <person name="Henkel C."/>
            <person name="Chen W.J."/>
            <person name="Zahm M."/>
            <person name="Cabau C."/>
            <person name="Klopp C."/>
            <person name="Thompson A.W."/>
            <person name="Robinson-Rechavi M."/>
            <person name="Braasch I."/>
            <person name="Lecointre G."/>
            <person name="Bobe J."/>
            <person name="Postlethwait J.H."/>
            <person name="Berthelot C."/>
            <person name="Roest Crollius H."/>
            <person name="Guiguen Y."/>
        </authorList>
    </citation>
    <scope>NUCLEOTIDE SEQUENCE</scope>
    <source>
        <strain evidence="1">WJC10195</strain>
    </source>
</reference>
<evidence type="ECO:0000313" key="2">
    <source>
        <dbReference type="Proteomes" id="UP001152622"/>
    </source>
</evidence>
<organism evidence="1 2">
    <name type="scientific">Synaphobranchus kaupii</name>
    <name type="common">Kaup's arrowtooth eel</name>
    <dbReference type="NCBI Taxonomy" id="118154"/>
    <lineage>
        <taxon>Eukaryota</taxon>
        <taxon>Metazoa</taxon>
        <taxon>Chordata</taxon>
        <taxon>Craniata</taxon>
        <taxon>Vertebrata</taxon>
        <taxon>Euteleostomi</taxon>
        <taxon>Actinopterygii</taxon>
        <taxon>Neopterygii</taxon>
        <taxon>Teleostei</taxon>
        <taxon>Anguilliformes</taxon>
        <taxon>Synaphobranchidae</taxon>
        <taxon>Synaphobranchus</taxon>
    </lineage>
</organism>
<comment type="caution">
    <text evidence="1">The sequence shown here is derived from an EMBL/GenBank/DDBJ whole genome shotgun (WGS) entry which is preliminary data.</text>
</comment>